<evidence type="ECO:0008006" key="4">
    <source>
        <dbReference type="Google" id="ProtNLM"/>
    </source>
</evidence>
<protein>
    <recommendedName>
        <fullName evidence="4">Polysaccharide biosynthesis protein C-terminal domain-containing protein</fullName>
    </recommendedName>
</protein>
<keyword evidence="1" id="KW-1133">Transmembrane helix</keyword>
<keyword evidence="1" id="KW-0812">Transmembrane</keyword>
<evidence type="ECO:0000313" key="3">
    <source>
        <dbReference type="Proteomes" id="UP000239747"/>
    </source>
</evidence>
<gene>
    <name evidence="2" type="ORF">BST92_14500</name>
</gene>
<comment type="caution">
    <text evidence="2">The sequence shown here is derived from an EMBL/GenBank/DDBJ whole genome shotgun (WGS) entry which is preliminary data.</text>
</comment>
<keyword evidence="1" id="KW-0472">Membrane</keyword>
<feature type="transmembrane region" description="Helical" evidence="1">
    <location>
        <begin position="313"/>
        <end position="333"/>
    </location>
</feature>
<feature type="transmembrane region" description="Helical" evidence="1">
    <location>
        <begin position="288"/>
        <end position="307"/>
    </location>
</feature>
<feature type="transmembrane region" description="Helical" evidence="1">
    <location>
        <begin position="167"/>
        <end position="188"/>
    </location>
</feature>
<reference evidence="2 3" key="1">
    <citation type="submission" date="2017-01" db="EMBL/GenBank/DDBJ databases">
        <title>Trade-off between light-utilization and light-protection in marine flavobacteria.</title>
        <authorList>
            <person name="Kumagai Y."/>
            <person name="Yoshizawa S."/>
            <person name="Kogure K."/>
            <person name="Iwasaki W."/>
        </authorList>
    </citation>
    <scope>NUCLEOTIDE SEQUENCE [LARGE SCALE GENOMIC DNA]</scope>
    <source>
        <strain evidence="2 3">KCTC 32109</strain>
    </source>
</reference>
<name>A0A2S7UDP0_9FLAO</name>
<dbReference type="Proteomes" id="UP000239747">
    <property type="component" value="Unassembled WGS sequence"/>
</dbReference>
<accession>A0A2S7UDP0</accession>
<feature type="transmembrane region" description="Helical" evidence="1">
    <location>
        <begin position="256"/>
        <end position="276"/>
    </location>
</feature>
<feature type="transmembrane region" description="Helical" evidence="1">
    <location>
        <begin position="123"/>
        <end position="146"/>
    </location>
</feature>
<sequence length="337" mass="39909">MCFYTISVGFFSGRERFKNIAKSAFIAGVLSIPIQIYLVSYYGVIGGILSLFIYYAFNYFSLLWVNRKSNFFSFKVKSFSSVVTKKVFLYSFPLLLSQLIFLPTRFIVETFCLSKIGYEEFALFQFLGIIQIYIVFIISTVSNPIISALNRSKFTEKNKWSDFNLSIIIAFSIFILSLILKSFLFYFLGEEYYNSNHSEIVYYVLMIITFVMIFKTSFFRIITLSNKTWISLESNLIWTVCLLLGYFYIFNLQPEILRLCYSLLLSFIINIIYLIIRLLLNKILPFKIVLSKPVLLTVFFLFLNHFLLDYWYLQLSLLLFYLFFNFLFITKFFKYNA</sequence>
<keyword evidence="3" id="KW-1185">Reference proteome</keyword>
<feature type="transmembrane region" description="Helical" evidence="1">
    <location>
        <begin position="87"/>
        <end position="108"/>
    </location>
</feature>
<organism evidence="2 3">
    <name type="scientific">Nonlabens arenilitoris</name>
    <dbReference type="NCBI Taxonomy" id="1217969"/>
    <lineage>
        <taxon>Bacteria</taxon>
        <taxon>Pseudomonadati</taxon>
        <taxon>Bacteroidota</taxon>
        <taxon>Flavobacteriia</taxon>
        <taxon>Flavobacteriales</taxon>
        <taxon>Flavobacteriaceae</taxon>
        <taxon>Nonlabens</taxon>
    </lineage>
</organism>
<feature type="transmembrane region" description="Helical" evidence="1">
    <location>
        <begin position="44"/>
        <end position="66"/>
    </location>
</feature>
<feature type="transmembrane region" description="Helical" evidence="1">
    <location>
        <begin position="20"/>
        <end position="38"/>
    </location>
</feature>
<proteinExistence type="predicted"/>
<dbReference type="EMBL" id="MTPW01000001">
    <property type="protein sequence ID" value="PQJ33055.1"/>
    <property type="molecule type" value="Genomic_DNA"/>
</dbReference>
<feature type="transmembrane region" description="Helical" evidence="1">
    <location>
        <begin position="200"/>
        <end position="218"/>
    </location>
</feature>
<evidence type="ECO:0000256" key="1">
    <source>
        <dbReference type="SAM" id="Phobius"/>
    </source>
</evidence>
<evidence type="ECO:0000313" key="2">
    <source>
        <dbReference type="EMBL" id="PQJ33055.1"/>
    </source>
</evidence>
<feature type="transmembrane region" description="Helical" evidence="1">
    <location>
        <begin position="230"/>
        <end position="250"/>
    </location>
</feature>
<dbReference type="AlphaFoldDB" id="A0A2S7UDP0"/>